<evidence type="ECO:0000256" key="2">
    <source>
        <dbReference type="SAM" id="MobiDB-lite"/>
    </source>
</evidence>
<accession>A0ABR1ABL1</accession>
<dbReference type="Gene3D" id="2.40.70.10">
    <property type="entry name" value="Acid Proteases"/>
    <property type="match status" value="1"/>
</dbReference>
<evidence type="ECO:0000259" key="3">
    <source>
        <dbReference type="PROSITE" id="PS50175"/>
    </source>
</evidence>
<evidence type="ECO:0000313" key="4">
    <source>
        <dbReference type="EMBL" id="KAK6493915.1"/>
    </source>
</evidence>
<gene>
    <name evidence="4" type="ORF">HHUSO_G330</name>
</gene>
<protein>
    <recommendedName>
        <fullName evidence="3">Peptidase A2 domain-containing protein</fullName>
    </recommendedName>
</protein>
<dbReference type="SUPFAM" id="SSF50630">
    <property type="entry name" value="Acid proteases"/>
    <property type="match status" value="1"/>
</dbReference>
<dbReference type="InterPro" id="IPR021109">
    <property type="entry name" value="Peptidase_aspartic_dom_sf"/>
</dbReference>
<name>A0ABR1ABL1_HUSHU</name>
<dbReference type="InterPro" id="IPR001995">
    <property type="entry name" value="Peptidase_A2_cat"/>
</dbReference>
<reference evidence="4 5" key="1">
    <citation type="submission" date="2021-05" db="EMBL/GenBank/DDBJ databases">
        <authorList>
            <person name="Zahm M."/>
            <person name="Klopp C."/>
            <person name="Cabau C."/>
            <person name="Kuhl H."/>
            <person name="Suciu R."/>
            <person name="Ciorpac M."/>
            <person name="Holostenco D."/>
            <person name="Gessner J."/>
            <person name="Wuertz S."/>
            <person name="Hohne C."/>
            <person name="Stock M."/>
            <person name="Gislard M."/>
            <person name="Lluch J."/>
            <person name="Milhes M."/>
            <person name="Lampietro C."/>
            <person name="Lopez Roques C."/>
            <person name="Donnadieu C."/>
            <person name="Du K."/>
            <person name="Schartl M."/>
            <person name="Guiguen Y."/>
        </authorList>
    </citation>
    <scope>NUCLEOTIDE SEQUENCE [LARGE SCALE GENOMIC DNA]</scope>
    <source>
        <strain evidence="4">Hh-F2</strain>
        <tissue evidence="4">Blood</tissue>
    </source>
</reference>
<evidence type="ECO:0000313" key="5">
    <source>
        <dbReference type="Proteomes" id="UP001369086"/>
    </source>
</evidence>
<feature type="region of interest" description="Disordered" evidence="2">
    <location>
        <begin position="199"/>
        <end position="226"/>
    </location>
</feature>
<dbReference type="Gene3D" id="3.10.10.10">
    <property type="entry name" value="HIV Type 1 Reverse Transcriptase, subunit A, domain 1"/>
    <property type="match status" value="1"/>
</dbReference>
<dbReference type="PANTHER" id="PTHR37984:SF9">
    <property type="entry name" value="INTEGRASE CATALYTIC DOMAIN-CONTAINING PROTEIN"/>
    <property type="match status" value="1"/>
</dbReference>
<dbReference type="InterPro" id="IPR018061">
    <property type="entry name" value="Retropepsins"/>
</dbReference>
<dbReference type="Proteomes" id="UP001369086">
    <property type="component" value="Unassembled WGS sequence"/>
</dbReference>
<feature type="domain" description="Peptidase A2" evidence="3">
    <location>
        <begin position="317"/>
        <end position="395"/>
    </location>
</feature>
<dbReference type="InterPro" id="IPR050951">
    <property type="entry name" value="Retrovirus_Pol_polyprotein"/>
</dbReference>
<dbReference type="PANTHER" id="PTHR37984">
    <property type="entry name" value="PROTEIN CBG26694"/>
    <property type="match status" value="1"/>
</dbReference>
<dbReference type="InterPro" id="IPR043502">
    <property type="entry name" value="DNA/RNA_pol_sf"/>
</dbReference>
<evidence type="ECO:0000256" key="1">
    <source>
        <dbReference type="ARBA" id="ARBA00022801"/>
    </source>
</evidence>
<sequence length="510" mass="58218">MVKFHPPDNFDFSRPELWPEWRQRFLRYRIATKLDKESGEVQVCTLIYSLGKEAENVLKTFTFDTNTDDKDYDIVMRKMDEYFVPKRNIIHERARFHQRVQKQGETIEEYIRSLYELAETCAFGDAKSESIRDRLVIGILDKDMSQKLQLKPELTLEKAIQLTRQSELIKEQLTEQGTSSALCEVTREHKQRLEKTWPNRGYKEEQSQKHTQPKRGWGKTTQKQGQKYETLNGPKCTRCGRAHVRGDNCIARNAECHKCKKIGHFAVVCRTRVVNEVIAGGNHESKSKETLFLGSVTRVDDSSKAWKIDLMIQGTAVNFKIDTGADTTVISETTYFGLKNTPQLQSTGVTLDSPGGKLKCVGQFLAKTKYKAREYQFKVYVISGSPVSNLLGRDVAATMGIVYQVNEIYSELFGNIGLLKTNPVKISLKEGAIPYSIPTARRISLPMLPKVKQELERMIECGVIEEIKEPTEWCAPMVPVPKKNGSVRICVDLKQLNKAVQREIRPTNSR</sequence>
<comment type="caution">
    <text evidence="4">The sequence shown here is derived from an EMBL/GenBank/DDBJ whole genome shotgun (WGS) entry which is preliminary data.</text>
</comment>
<organism evidence="4 5">
    <name type="scientific">Huso huso</name>
    <name type="common">Beluga</name>
    <name type="synonym">Acipenser huso</name>
    <dbReference type="NCBI Taxonomy" id="61971"/>
    <lineage>
        <taxon>Eukaryota</taxon>
        <taxon>Metazoa</taxon>
        <taxon>Chordata</taxon>
        <taxon>Craniata</taxon>
        <taxon>Vertebrata</taxon>
        <taxon>Euteleostomi</taxon>
        <taxon>Actinopterygii</taxon>
        <taxon>Chondrostei</taxon>
        <taxon>Acipenseriformes</taxon>
        <taxon>Acipenseridae</taxon>
        <taxon>Huso</taxon>
    </lineage>
</organism>
<dbReference type="Pfam" id="PF00077">
    <property type="entry name" value="RVP"/>
    <property type="match status" value="1"/>
</dbReference>
<dbReference type="PROSITE" id="PS50175">
    <property type="entry name" value="ASP_PROT_RETROV"/>
    <property type="match status" value="1"/>
</dbReference>
<proteinExistence type="predicted"/>
<keyword evidence="1" id="KW-0378">Hydrolase</keyword>
<feature type="compositionally biased region" description="Basic and acidic residues" evidence="2">
    <location>
        <begin position="199"/>
        <end position="208"/>
    </location>
</feature>
<dbReference type="SUPFAM" id="SSF56672">
    <property type="entry name" value="DNA/RNA polymerases"/>
    <property type="match status" value="1"/>
</dbReference>
<dbReference type="EMBL" id="JAHFZB010000001">
    <property type="protein sequence ID" value="KAK6493915.1"/>
    <property type="molecule type" value="Genomic_DNA"/>
</dbReference>
<keyword evidence="5" id="KW-1185">Reference proteome</keyword>